<accession>A0ABU2WFY9</accession>
<dbReference type="InterPro" id="IPR051407">
    <property type="entry name" value="Bact_OM_lipoprot/Surf_antigen"/>
</dbReference>
<reference evidence="5 6" key="1">
    <citation type="submission" date="2023-09" db="EMBL/GenBank/DDBJ databases">
        <authorList>
            <person name="Rey-Velasco X."/>
        </authorList>
    </citation>
    <scope>NUCLEOTIDE SEQUENCE [LARGE SCALE GENOMIC DNA]</scope>
    <source>
        <strain evidence="5 6">W345</strain>
    </source>
</reference>
<dbReference type="PANTHER" id="PTHR35603:SF2">
    <property type="entry name" value="OUTER MEMBRANE LIPOPROTEIN"/>
    <property type="match status" value="1"/>
</dbReference>
<evidence type="ECO:0000313" key="5">
    <source>
        <dbReference type="EMBL" id="MDT0496791.1"/>
    </source>
</evidence>
<dbReference type="Pfam" id="PF05433">
    <property type="entry name" value="Rick_17kDa_Anti"/>
    <property type="match status" value="1"/>
</dbReference>
<comment type="caution">
    <text evidence="5">The sequence shown here is derived from an EMBL/GenBank/DDBJ whole genome shotgun (WGS) entry which is preliminary data.</text>
</comment>
<evidence type="ECO:0000259" key="4">
    <source>
        <dbReference type="Pfam" id="PF05433"/>
    </source>
</evidence>
<evidence type="ECO:0000313" key="6">
    <source>
        <dbReference type="Proteomes" id="UP001254608"/>
    </source>
</evidence>
<proteinExistence type="predicted"/>
<dbReference type="PANTHER" id="PTHR35603">
    <property type="match status" value="1"/>
</dbReference>
<keyword evidence="3" id="KW-0732">Signal</keyword>
<feature type="domain" description="Glycine zipper 2TM" evidence="4">
    <location>
        <begin position="74"/>
        <end position="114"/>
    </location>
</feature>
<organism evidence="5 6">
    <name type="scientific">Banduia mediterranea</name>
    <dbReference type="NCBI Taxonomy" id="3075609"/>
    <lineage>
        <taxon>Bacteria</taxon>
        <taxon>Pseudomonadati</taxon>
        <taxon>Pseudomonadota</taxon>
        <taxon>Gammaproteobacteria</taxon>
        <taxon>Nevskiales</taxon>
        <taxon>Algiphilaceae</taxon>
        <taxon>Banduia</taxon>
    </lineage>
</organism>
<protein>
    <submittedName>
        <fullName evidence="5">Glycine zipper 2TM domain-containing protein</fullName>
    </submittedName>
</protein>
<evidence type="ECO:0000256" key="2">
    <source>
        <dbReference type="ARBA" id="ARBA00023136"/>
    </source>
</evidence>
<keyword evidence="6" id="KW-1185">Reference proteome</keyword>
<evidence type="ECO:0000256" key="3">
    <source>
        <dbReference type="SAM" id="SignalP"/>
    </source>
</evidence>
<sequence length="163" mass="16026">MKAQTNNRLNGRFSAPFYGVMMAGALLAGALGLSACNGAAEADSAASAAAESCNDCGEIVSISARKVKGDPSAVGTVAGAIVGGVAGHQVGGGSGKDLATVAGAIGGAFAGREVEARSKSYTVYDVTIEMNEGGTRSLTLASVDNLYEGAKVRIAGDRVVPAG</sequence>
<gene>
    <name evidence="5" type="ORF">RM530_05360</name>
</gene>
<dbReference type="Proteomes" id="UP001254608">
    <property type="component" value="Unassembled WGS sequence"/>
</dbReference>
<comment type="subcellular location">
    <subcellularLocation>
        <location evidence="1">Membrane</location>
    </subcellularLocation>
</comment>
<feature type="signal peptide" evidence="3">
    <location>
        <begin position="1"/>
        <end position="35"/>
    </location>
</feature>
<name>A0ABU2WFY9_9GAMM</name>
<dbReference type="RefSeq" id="WP_311364183.1">
    <property type="nucleotide sequence ID" value="NZ_JAVRIC010000005.1"/>
</dbReference>
<dbReference type="EMBL" id="JAVRIC010000005">
    <property type="protein sequence ID" value="MDT0496791.1"/>
    <property type="molecule type" value="Genomic_DNA"/>
</dbReference>
<feature type="chain" id="PRO_5047454813" evidence="3">
    <location>
        <begin position="36"/>
        <end position="163"/>
    </location>
</feature>
<keyword evidence="2" id="KW-0472">Membrane</keyword>
<evidence type="ECO:0000256" key="1">
    <source>
        <dbReference type="ARBA" id="ARBA00004370"/>
    </source>
</evidence>
<dbReference type="InterPro" id="IPR008816">
    <property type="entry name" value="Gly_zipper_2TM_dom"/>
</dbReference>